<dbReference type="Proteomes" id="UP000286260">
    <property type="component" value="Unassembled WGS sequence"/>
</dbReference>
<gene>
    <name evidence="1" type="ORF">DW828_02880</name>
</gene>
<proteinExistence type="predicted"/>
<organism evidence="1 2">
    <name type="scientific">Parabacteroides merdae</name>
    <dbReference type="NCBI Taxonomy" id="46503"/>
    <lineage>
        <taxon>Bacteria</taxon>
        <taxon>Pseudomonadati</taxon>
        <taxon>Bacteroidota</taxon>
        <taxon>Bacteroidia</taxon>
        <taxon>Bacteroidales</taxon>
        <taxon>Tannerellaceae</taxon>
        <taxon>Parabacteroides</taxon>
    </lineage>
</organism>
<comment type="caution">
    <text evidence="1">The sequence shown here is derived from an EMBL/GenBank/DDBJ whole genome shotgun (WGS) entry which is preliminary data.</text>
</comment>
<evidence type="ECO:0000313" key="2">
    <source>
        <dbReference type="Proteomes" id="UP000286260"/>
    </source>
</evidence>
<accession>A0A3R6EGP2</accession>
<dbReference type="RefSeq" id="WP_122203909.1">
    <property type="nucleotide sequence ID" value="NZ_BAABZJ010000001.1"/>
</dbReference>
<reference evidence="1 2" key="1">
    <citation type="submission" date="2018-08" db="EMBL/GenBank/DDBJ databases">
        <title>A genome reference for cultivated species of the human gut microbiota.</title>
        <authorList>
            <person name="Zou Y."/>
            <person name="Xue W."/>
            <person name="Luo G."/>
        </authorList>
    </citation>
    <scope>NUCLEOTIDE SEQUENCE [LARGE SCALE GENOMIC DNA]</scope>
    <source>
        <strain evidence="1 2">AM34-17</strain>
    </source>
</reference>
<dbReference type="EMBL" id="QSII01000002">
    <property type="protein sequence ID" value="RHC89506.1"/>
    <property type="molecule type" value="Genomic_DNA"/>
</dbReference>
<evidence type="ECO:0000313" key="1">
    <source>
        <dbReference type="EMBL" id="RHC89506.1"/>
    </source>
</evidence>
<protein>
    <submittedName>
        <fullName evidence="1">Uncharacterized protein</fullName>
    </submittedName>
</protein>
<sequence length="305" mass="34669">MEIHKQGITFVLLLLIFTNCSRKPSLQWIPFSWEGDTISGIYIEKAFLNVPVKIENLPYEFTMQFDLGAYNSVFYGNTFAPYLKEAPSLMNKKDSTGMYKNVNLQIGTVEFSNANIGFMQNFGNKIPKDSLHSNTPKHIGTIASDMVQDKVLIIDYKSNRLAITDFLPAEYENLLAEEFESEYGGIKLPLRINGKTCKVLFDTGSSPFQLITTQERAWSVSDLTIVDSLSGPLWWGQEITFYGFNVTKPIEFGGKALNNSKVYYAKDGLWDSIYSTLDVWGITGNAYFFENTVIIDYKNKLFRIK</sequence>
<dbReference type="AlphaFoldDB" id="A0A3R6EGP2"/>
<name>A0A3R6EGP2_9BACT</name>